<keyword evidence="1" id="KW-0496">Mitochondrion</keyword>
<evidence type="ECO:0000313" key="1">
    <source>
        <dbReference type="EMBL" id="QHR90013.1"/>
    </source>
</evidence>
<protein>
    <submittedName>
        <fullName evidence="1">Uncharacterized protein</fullName>
    </submittedName>
</protein>
<geneLocation type="mitochondrion" evidence="1"/>
<sequence>MAGINGLKLLMDRSHLAVEKGWNEKAEPSYKEIERVPKSNCLLSPQQSDLPSPHQSKQTINKDWYASTKSDAPMLNSTFTYIRGIFNQG</sequence>
<dbReference type="EMBL" id="MK697699">
    <property type="protein sequence ID" value="QHR90013.1"/>
    <property type="molecule type" value="Genomic_DNA"/>
</dbReference>
<gene>
    <name evidence="1" type="primary">orf04059</name>
    <name evidence="1" type="ORF">Q903MT_gene4036</name>
</gene>
<dbReference type="AlphaFoldDB" id="A0A6B9XSQ0"/>
<organism evidence="1">
    <name type="scientific">Picea sitchensis</name>
    <name type="common">Sitka spruce</name>
    <name type="synonym">Pinus sitchensis</name>
    <dbReference type="NCBI Taxonomy" id="3332"/>
    <lineage>
        <taxon>Eukaryota</taxon>
        <taxon>Viridiplantae</taxon>
        <taxon>Streptophyta</taxon>
        <taxon>Embryophyta</taxon>
        <taxon>Tracheophyta</taxon>
        <taxon>Spermatophyta</taxon>
        <taxon>Pinopsida</taxon>
        <taxon>Pinidae</taxon>
        <taxon>Conifers I</taxon>
        <taxon>Pinales</taxon>
        <taxon>Pinaceae</taxon>
        <taxon>Picea</taxon>
    </lineage>
</organism>
<accession>A0A6B9XSQ0</accession>
<reference evidence="1" key="1">
    <citation type="submission" date="2019-03" db="EMBL/GenBank/DDBJ databases">
        <title>Largest Complete Mitochondrial Genome of a Gymnosperm, Sitka Spruce (Picea sitchensis), Indicates Complex Physical Structure.</title>
        <authorList>
            <person name="Jackman S.D."/>
            <person name="Coombe L."/>
            <person name="Warren R."/>
            <person name="Kirk H."/>
            <person name="Trinh E."/>
            <person name="McLeod T."/>
            <person name="Pleasance S."/>
            <person name="Pandoh P."/>
            <person name="Zhao Y."/>
            <person name="Coope R."/>
            <person name="Bousquet J."/>
            <person name="Bohlmann J.C."/>
            <person name="Jones S.J.M."/>
            <person name="Birol I."/>
        </authorList>
    </citation>
    <scope>NUCLEOTIDE SEQUENCE</scope>
    <source>
        <strain evidence="1">Q903</strain>
    </source>
</reference>
<name>A0A6B9XSQ0_PICSI</name>
<proteinExistence type="predicted"/>